<feature type="transmembrane region" description="Helical" evidence="10">
    <location>
        <begin position="298"/>
        <end position="316"/>
    </location>
</feature>
<evidence type="ECO:0000259" key="12">
    <source>
        <dbReference type="Pfam" id="PF00662"/>
    </source>
</evidence>
<dbReference type="Pfam" id="PF00361">
    <property type="entry name" value="Proton_antipo_M"/>
    <property type="match status" value="1"/>
</dbReference>
<feature type="domain" description="Na+/H+ antiporter MnhB subunit-related protein" evidence="13">
    <location>
        <begin position="789"/>
        <end position="910"/>
    </location>
</feature>
<feature type="domain" description="MrpA C-terminal/MbhD" evidence="14">
    <location>
        <begin position="613"/>
        <end position="674"/>
    </location>
</feature>
<dbReference type="STRING" id="376489.A5892_14700"/>
<keyword evidence="6 10" id="KW-1133">Transmembrane helix</keyword>
<dbReference type="InterPro" id="IPR025383">
    <property type="entry name" value="MrpA_C/MbhD"/>
</dbReference>
<dbReference type="Pfam" id="PF00662">
    <property type="entry name" value="Proton_antipo_N"/>
    <property type="match status" value="1"/>
</dbReference>
<feature type="transmembrane region" description="Helical" evidence="10">
    <location>
        <begin position="783"/>
        <end position="807"/>
    </location>
</feature>
<evidence type="ECO:0000256" key="1">
    <source>
        <dbReference type="ARBA" id="ARBA00004651"/>
    </source>
</evidence>
<evidence type="ECO:0000259" key="13">
    <source>
        <dbReference type="Pfam" id="PF04039"/>
    </source>
</evidence>
<feature type="domain" description="NADH:quinone oxidoreductase/Mrp antiporter transmembrane" evidence="11">
    <location>
        <begin position="126"/>
        <end position="403"/>
    </location>
</feature>
<reference evidence="16 17" key="1">
    <citation type="submission" date="2016-04" db="EMBL/GenBank/DDBJ databases">
        <title>Complete Genome Sequence of Halotalea alkalilenta IHB B 13600.</title>
        <authorList>
            <person name="Swarnkar M.K."/>
            <person name="Sharma A."/>
            <person name="Kaushal K."/>
            <person name="Soni R."/>
            <person name="Rana S."/>
            <person name="Singh A.K."/>
            <person name="Gulati A."/>
        </authorList>
    </citation>
    <scope>NUCLEOTIDE SEQUENCE [LARGE SCALE GENOMIC DNA]</scope>
    <source>
        <strain evidence="16 17">IHB B 13600</strain>
    </source>
</reference>
<dbReference type="Proteomes" id="UP000077875">
    <property type="component" value="Chromosome"/>
</dbReference>
<dbReference type="InterPro" id="IPR046806">
    <property type="entry name" value="MrpA_C/MbhE"/>
</dbReference>
<feature type="transmembrane region" description="Helical" evidence="10">
    <location>
        <begin position="651"/>
        <end position="673"/>
    </location>
</feature>
<evidence type="ECO:0000256" key="3">
    <source>
        <dbReference type="ARBA" id="ARBA00022449"/>
    </source>
</evidence>
<evidence type="ECO:0000256" key="4">
    <source>
        <dbReference type="ARBA" id="ARBA00022475"/>
    </source>
</evidence>
<keyword evidence="3" id="KW-0050">Antiport</keyword>
<feature type="transmembrane region" description="Helical" evidence="10">
    <location>
        <begin position="130"/>
        <end position="150"/>
    </location>
</feature>
<evidence type="ECO:0000256" key="6">
    <source>
        <dbReference type="ARBA" id="ARBA00022989"/>
    </source>
</evidence>
<evidence type="ECO:0000256" key="7">
    <source>
        <dbReference type="ARBA" id="ARBA00023065"/>
    </source>
</evidence>
<feature type="transmembrane region" description="Helical" evidence="10">
    <location>
        <begin position="31"/>
        <end position="56"/>
    </location>
</feature>
<dbReference type="RefSeq" id="WP_064124536.1">
    <property type="nucleotide sequence ID" value="NZ_CP015243.1"/>
</dbReference>
<name>A0A172YL28_9GAMM</name>
<dbReference type="PANTHER" id="PTHR43373">
    <property type="entry name" value="NA(+)/H(+) ANTIPORTER SUBUNIT"/>
    <property type="match status" value="1"/>
</dbReference>
<evidence type="ECO:0000259" key="14">
    <source>
        <dbReference type="Pfam" id="PF13244"/>
    </source>
</evidence>
<dbReference type="InterPro" id="IPR001750">
    <property type="entry name" value="ND/Mrp_TM"/>
</dbReference>
<feature type="transmembrane region" description="Helical" evidence="10">
    <location>
        <begin position="455"/>
        <end position="479"/>
    </location>
</feature>
<dbReference type="GO" id="GO:0005886">
    <property type="term" value="C:plasma membrane"/>
    <property type="evidence" value="ECO:0007669"/>
    <property type="project" value="UniProtKB-SubCell"/>
</dbReference>
<dbReference type="InterPro" id="IPR007182">
    <property type="entry name" value="MnhB"/>
</dbReference>
<proteinExistence type="predicted"/>
<protein>
    <submittedName>
        <fullName evidence="16">Cation:proton antiporter</fullName>
    </submittedName>
</protein>
<feature type="transmembrane region" description="Helical" evidence="10">
    <location>
        <begin position="568"/>
        <end position="589"/>
    </location>
</feature>
<evidence type="ECO:0000256" key="10">
    <source>
        <dbReference type="SAM" id="Phobius"/>
    </source>
</evidence>
<feature type="transmembrane region" description="Helical" evidence="10">
    <location>
        <begin position="499"/>
        <end position="522"/>
    </location>
</feature>
<feature type="transmembrane region" description="Helical" evidence="10">
    <location>
        <begin position="685"/>
        <end position="707"/>
    </location>
</feature>
<evidence type="ECO:0000313" key="17">
    <source>
        <dbReference type="Proteomes" id="UP000077875"/>
    </source>
</evidence>
<feature type="transmembrane region" description="Helical" evidence="10">
    <location>
        <begin position="409"/>
        <end position="435"/>
    </location>
</feature>
<feature type="transmembrane region" description="Helical" evidence="10">
    <location>
        <begin position="242"/>
        <end position="264"/>
    </location>
</feature>
<feature type="transmembrane region" description="Helical" evidence="10">
    <location>
        <begin position="744"/>
        <end position="762"/>
    </location>
</feature>
<dbReference type="PRINTS" id="PR01434">
    <property type="entry name" value="NADHDHGNASE5"/>
</dbReference>
<keyword evidence="17" id="KW-1185">Reference proteome</keyword>
<dbReference type="Pfam" id="PF20501">
    <property type="entry name" value="MbhE"/>
    <property type="match status" value="1"/>
</dbReference>
<feature type="transmembrane region" description="Helical" evidence="10">
    <location>
        <begin position="270"/>
        <end position="291"/>
    </location>
</feature>
<evidence type="ECO:0000256" key="8">
    <source>
        <dbReference type="ARBA" id="ARBA00023136"/>
    </source>
</evidence>
<dbReference type="KEGG" id="haa:A5892_14700"/>
<dbReference type="InterPro" id="IPR050616">
    <property type="entry name" value="CPA3_Na-H_Antiporter_A"/>
</dbReference>
<accession>A0A172YL28</accession>
<feature type="transmembrane region" description="Helical" evidence="10">
    <location>
        <begin position="601"/>
        <end position="620"/>
    </location>
</feature>
<feature type="transmembrane region" description="Helical" evidence="10">
    <location>
        <begin position="205"/>
        <end position="230"/>
    </location>
</feature>
<evidence type="ECO:0000256" key="2">
    <source>
        <dbReference type="ARBA" id="ARBA00022448"/>
    </source>
</evidence>
<feature type="transmembrane region" description="Helical" evidence="10">
    <location>
        <begin position="6"/>
        <end position="24"/>
    </location>
</feature>
<comment type="subcellular location">
    <subcellularLocation>
        <location evidence="1">Cell membrane</location>
        <topology evidence="1">Multi-pass membrane protein</topology>
    </subcellularLocation>
    <subcellularLocation>
        <location evidence="9">Membrane</location>
        <topology evidence="9">Multi-pass membrane protein</topology>
    </subcellularLocation>
</comment>
<keyword evidence="7" id="KW-0406">Ion transport</keyword>
<feature type="transmembrane region" description="Helical" evidence="10">
    <location>
        <begin position="107"/>
        <end position="124"/>
    </location>
</feature>
<feature type="domain" description="NADH-Ubiquinone oxidoreductase (complex I) chain 5 N-terminal" evidence="12">
    <location>
        <begin position="65"/>
        <end position="110"/>
    </location>
</feature>
<dbReference type="EMBL" id="CP015243">
    <property type="protein sequence ID" value="ANF59695.1"/>
    <property type="molecule type" value="Genomic_DNA"/>
</dbReference>
<dbReference type="AlphaFoldDB" id="A0A172YL28"/>
<dbReference type="GO" id="GO:0015297">
    <property type="term" value="F:antiporter activity"/>
    <property type="evidence" value="ECO:0007669"/>
    <property type="project" value="UniProtKB-KW"/>
</dbReference>
<feature type="domain" description="MrpA C-terminal/MbhE" evidence="15">
    <location>
        <begin position="684"/>
        <end position="766"/>
    </location>
</feature>
<keyword evidence="8 10" id="KW-0472">Membrane</keyword>
<evidence type="ECO:0000259" key="15">
    <source>
        <dbReference type="Pfam" id="PF20501"/>
    </source>
</evidence>
<sequence>MTLPLIVLLPLLGSLVPLLGARAGRTGSACLTAILPLCALVLTIFLSVSVFDGQIIRYSLPWVPQLGLELAFRLDGLSLLFALLILGIGLLIIVYARYYLAPEDSMARFYSYLMLFMTSMLGIVTSDNLLLLWFFWELTSISSFLLISFWTHQSSARKGARMALAVTGAGGLCLLAGFMLIGKIVGTFDIGTILDSGDMIREHPAYMVVLVLVLIGAFSKSAQFPFQFWLPHAMSAPTPVSAYLHSATMVKAGIFLMIRLYPVISGTDAWYYIVTLVGLFTMFYGAYMAMVQYDLKGLLAYSTISHLGLITMLLGLDTRLSTLAAVFHVVNHAIFKASLFMAVGIVDHECGTRDSRKLGGLRKYMPFTAALATVAGASMAGVPLLNGFISKEMFLTESLQTQNLGGLSWLIPALATVGSALSVAYSLRLVVDVFYRGAPRFLPKEPHEAPRPMRLPIEVLILLCLAVGMFPAQIVGPLLDVAMSVVAPNAMDGQDLSLWHGFNLPLMMSIAAMVFGAVLYLLRGGLNSFRRDFLVTDAKYVFEGAVQRATAFCARALDRFDSRSLQRYVFLMMAMMLVLASFGLLRMPVLMGEVPMQPLDPYIIVGATLMGTGAIATVYFQRQRLIALICLSITELMVILTFLRFSAPDLALTQLVVSTVTVILMLLTLFFLPQQTPKASSGIRILRDLILAGAIGIVIASINFAVLTQPYETIGNFFTEQAKPGGGGYNVVNVILVDFRGFDTFGEIAVLGIAALGVLKLLNRMKIFVPTTSAENRPWSPEYYPTIFGSVSQVLFPLALMVSVYIFLRGHNLPGGGFIGGLVAASALIMLYMARGVEWTLRRLRVDYQHVIAAGLLVAAFTGMGAWAFGEPFLTSWFDYFHLPLIGELELATALLFDLGIYLVVIGSTMMILANLGKLATPHSPAREARKASTKSTTMEHH</sequence>
<evidence type="ECO:0000256" key="9">
    <source>
        <dbReference type="RuleBase" id="RU000320"/>
    </source>
</evidence>
<gene>
    <name evidence="16" type="ORF">A5892_14700</name>
</gene>
<evidence type="ECO:0000256" key="5">
    <source>
        <dbReference type="ARBA" id="ARBA00022692"/>
    </source>
</evidence>
<keyword evidence="2" id="KW-0813">Transport</keyword>
<evidence type="ECO:0000313" key="16">
    <source>
        <dbReference type="EMBL" id="ANF59695.1"/>
    </source>
</evidence>
<dbReference type="InterPro" id="IPR001516">
    <property type="entry name" value="Proton_antipo_N"/>
</dbReference>
<feature type="transmembrane region" description="Helical" evidence="10">
    <location>
        <begin position="162"/>
        <end position="185"/>
    </location>
</feature>
<feature type="transmembrane region" description="Helical" evidence="10">
    <location>
        <begin position="625"/>
        <end position="645"/>
    </location>
</feature>
<organism evidence="16 17">
    <name type="scientific">Halotalea alkalilenta</name>
    <dbReference type="NCBI Taxonomy" id="376489"/>
    <lineage>
        <taxon>Bacteria</taxon>
        <taxon>Pseudomonadati</taxon>
        <taxon>Pseudomonadota</taxon>
        <taxon>Gammaproteobacteria</taxon>
        <taxon>Oceanospirillales</taxon>
        <taxon>Halomonadaceae</taxon>
        <taxon>Halotalea</taxon>
    </lineage>
</organism>
<dbReference type="NCBIfam" id="NF009288">
    <property type="entry name" value="PRK12648.1"/>
    <property type="match status" value="1"/>
</dbReference>
<keyword evidence="4" id="KW-1003">Cell membrane</keyword>
<feature type="transmembrane region" description="Helical" evidence="10">
    <location>
        <begin position="889"/>
        <end position="914"/>
    </location>
</feature>
<dbReference type="PANTHER" id="PTHR43373:SF1">
    <property type="entry name" value="NA(+)_H(+) ANTIPORTER SUBUNIT A"/>
    <property type="match status" value="1"/>
</dbReference>
<dbReference type="Pfam" id="PF04039">
    <property type="entry name" value="MnhB"/>
    <property type="match status" value="1"/>
</dbReference>
<dbReference type="Pfam" id="PF13244">
    <property type="entry name" value="MbhD"/>
    <property type="match status" value="1"/>
</dbReference>
<keyword evidence="5 9" id="KW-0812">Transmembrane</keyword>
<feature type="transmembrane region" description="Helical" evidence="10">
    <location>
        <begin position="367"/>
        <end position="389"/>
    </location>
</feature>
<evidence type="ECO:0000259" key="11">
    <source>
        <dbReference type="Pfam" id="PF00361"/>
    </source>
</evidence>
<feature type="transmembrane region" description="Helical" evidence="10">
    <location>
        <begin position="813"/>
        <end position="834"/>
    </location>
</feature>
<feature type="transmembrane region" description="Helical" evidence="10">
    <location>
        <begin position="846"/>
        <end position="869"/>
    </location>
</feature>
<feature type="transmembrane region" description="Helical" evidence="10">
    <location>
        <begin position="322"/>
        <end position="346"/>
    </location>
</feature>
<feature type="transmembrane region" description="Helical" evidence="10">
    <location>
        <begin position="76"/>
        <end position="95"/>
    </location>
</feature>
<dbReference type="GO" id="GO:0006811">
    <property type="term" value="P:monoatomic ion transport"/>
    <property type="evidence" value="ECO:0007669"/>
    <property type="project" value="UniProtKB-KW"/>
</dbReference>